<dbReference type="EMBL" id="OW152833">
    <property type="protein sequence ID" value="CAH2055014.1"/>
    <property type="molecule type" value="Genomic_DNA"/>
</dbReference>
<organism evidence="1 2">
    <name type="scientific">Iphiclides podalirius</name>
    <name type="common">scarce swallowtail</name>
    <dbReference type="NCBI Taxonomy" id="110791"/>
    <lineage>
        <taxon>Eukaryota</taxon>
        <taxon>Metazoa</taxon>
        <taxon>Ecdysozoa</taxon>
        <taxon>Arthropoda</taxon>
        <taxon>Hexapoda</taxon>
        <taxon>Insecta</taxon>
        <taxon>Pterygota</taxon>
        <taxon>Neoptera</taxon>
        <taxon>Endopterygota</taxon>
        <taxon>Lepidoptera</taxon>
        <taxon>Glossata</taxon>
        <taxon>Ditrysia</taxon>
        <taxon>Papilionoidea</taxon>
        <taxon>Papilionidae</taxon>
        <taxon>Papilioninae</taxon>
        <taxon>Iphiclides</taxon>
    </lineage>
</organism>
<accession>A0ABN8ID93</accession>
<name>A0ABN8ID93_9NEOP</name>
<sequence>MQEPSWGSYSIDGYNGEVFKLMRFAWQLRSEPLSSSFAANFNRKYGGAVVNQTWRRLETSVRYASALTRPISGAGAERKRNGRPTEHRFWAKFVLSVWREVRWDKRPTSPAARGAQLAGGRRTRILLKPRMQVSAPPWSGRIEEIALYDDLRRSRGYIRLGLSRV</sequence>
<evidence type="ECO:0000313" key="1">
    <source>
        <dbReference type="EMBL" id="CAH2055014.1"/>
    </source>
</evidence>
<gene>
    <name evidence="1" type="ORF">IPOD504_LOCUS8890</name>
</gene>
<feature type="non-terminal residue" evidence="1">
    <location>
        <position position="165"/>
    </location>
</feature>
<dbReference type="Proteomes" id="UP000837857">
    <property type="component" value="Chromosome 21"/>
</dbReference>
<protein>
    <submittedName>
        <fullName evidence="1">Uncharacterized protein</fullName>
    </submittedName>
</protein>
<evidence type="ECO:0000313" key="2">
    <source>
        <dbReference type="Proteomes" id="UP000837857"/>
    </source>
</evidence>
<keyword evidence="2" id="KW-1185">Reference proteome</keyword>
<reference evidence="1" key="1">
    <citation type="submission" date="2022-03" db="EMBL/GenBank/DDBJ databases">
        <authorList>
            <person name="Martin H S."/>
        </authorList>
    </citation>
    <scope>NUCLEOTIDE SEQUENCE</scope>
</reference>
<proteinExistence type="predicted"/>